<feature type="domain" description="Nitroreductase" evidence="3">
    <location>
        <begin position="237"/>
        <end position="325"/>
    </location>
</feature>
<organism evidence="4 5">
    <name type="scientific">Pseudoalteromonas aliena</name>
    <dbReference type="NCBI Taxonomy" id="247523"/>
    <lineage>
        <taxon>Bacteria</taxon>
        <taxon>Pseudomonadati</taxon>
        <taxon>Pseudomonadota</taxon>
        <taxon>Gammaproteobacteria</taxon>
        <taxon>Alteromonadales</taxon>
        <taxon>Pseudoalteromonadaceae</taxon>
        <taxon>Pseudoalteromonas</taxon>
    </lineage>
</organism>
<dbReference type="Pfam" id="PF00881">
    <property type="entry name" value="Nitroreductase"/>
    <property type="match status" value="2"/>
</dbReference>
<gene>
    <name evidence="4" type="ORF">B0W48_06165</name>
</gene>
<dbReference type="PANTHER" id="PTHR43673:SF10">
    <property type="entry name" value="NADH DEHYDROGENASE_NAD(P)H NITROREDUCTASE XCC3605-RELATED"/>
    <property type="match status" value="1"/>
</dbReference>
<dbReference type="CDD" id="cd02062">
    <property type="entry name" value="Nitro_FMN_reductase"/>
    <property type="match status" value="1"/>
</dbReference>
<dbReference type="InterPro" id="IPR029479">
    <property type="entry name" value="Nitroreductase"/>
</dbReference>
<dbReference type="KEGG" id="paln:B0W48_06165"/>
<keyword evidence="2" id="KW-0560">Oxidoreductase</keyword>
<evidence type="ECO:0000313" key="5">
    <source>
        <dbReference type="Proteomes" id="UP000188243"/>
    </source>
</evidence>
<dbReference type="SUPFAM" id="SSF55469">
    <property type="entry name" value="FMN-dependent nitroreductase-like"/>
    <property type="match status" value="1"/>
</dbReference>
<protein>
    <recommendedName>
        <fullName evidence="3">Nitroreductase domain-containing protein</fullName>
    </recommendedName>
</protein>
<dbReference type="GO" id="GO:0016491">
    <property type="term" value="F:oxidoreductase activity"/>
    <property type="evidence" value="ECO:0007669"/>
    <property type="project" value="UniProtKB-KW"/>
</dbReference>
<evidence type="ECO:0000259" key="3">
    <source>
        <dbReference type="Pfam" id="PF00881"/>
    </source>
</evidence>
<dbReference type="STRING" id="247523.B0W48_06165"/>
<dbReference type="RefSeq" id="WP_077536116.1">
    <property type="nucleotide sequence ID" value="NZ_CP019628.1"/>
</dbReference>
<dbReference type="InterPro" id="IPR000415">
    <property type="entry name" value="Nitroreductase-like"/>
</dbReference>
<proteinExistence type="inferred from homology"/>
<comment type="similarity">
    <text evidence="1">Belongs to the nitroreductase family.</text>
</comment>
<dbReference type="Gene3D" id="3.40.109.10">
    <property type="entry name" value="NADH Oxidase"/>
    <property type="match status" value="1"/>
</dbReference>
<evidence type="ECO:0000256" key="2">
    <source>
        <dbReference type="ARBA" id="ARBA00023002"/>
    </source>
</evidence>
<sequence length="347" mass="39410">MKVFLVKKIKHLIQNFQNIMLPLCSGSGFASSLYFTIFSRDFYYEHKAVLQAQIAYSKSSGIHGDSSALLRRNIHRLEKGLIMRPRRNIFALEYLLETVEVYKSAGSRKGFSISELMWAKSVLDEYFLVVDCNHPDIFYASQVYFKIKLPDVIGQTKKLPYIQVDKAKHNVSYNQFMDLCLARRSTRWFDQKNVEDEKIQQAASIALQAPSACNRQPYEFYMVQSQPLLSQLVTLPGGTAGFATNIPCLIAVVGDLSYYPHARDRHVIYIDGSLASMQFMLALETLGLASCPINWPELHTLDTKVAKLLGLPQYKRVVMFIAVGYPDKSGYIAYSEKKASADIVRKL</sequence>
<accession>A0A1Q2GWE3</accession>
<reference evidence="4 5" key="1">
    <citation type="submission" date="2017-02" db="EMBL/GenBank/DDBJ databases">
        <title>Complete genome sequence of the cold-active Pseudoalteromonas aliena strain EH1 isolated from Arctic seawater.</title>
        <authorList>
            <person name="Kim E."/>
            <person name="Heo E."/>
            <person name="Kim H."/>
            <person name="Kim D."/>
        </authorList>
    </citation>
    <scope>NUCLEOTIDE SEQUENCE [LARGE SCALE GENOMIC DNA]</scope>
    <source>
        <strain evidence="4 5">EH1</strain>
    </source>
</reference>
<dbReference type="EMBL" id="CP019628">
    <property type="protein sequence ID" value="AQP99423.1"/>
    <property type="molecule type" value="Genomic_DNA"/>
</dbReference>
<dbReference type="Proteomes" id="UP000188243">
    <property type="component" value="Chromosome"/>
</dbReference>
<evidence type="ECO:0000313" key="4">
    <source>
        <dbReference type="EMBL" id="AQP99423.1"/>
    </source>
</evidence>
<name>A0A1Q2GWE3_9GAMM</name>
<evidence type="ECO:0000256" key="1">
    <source>
        <dbReference type="ARBA" id="ARBA00007118"/>
    </source>
</evidence>
<dbReference type="PANTHER" id="PTHR43673">
    <property type="entry name" value="NAD(P)H NITROREDUCTASE YDGI-RELATED"/>
    <property type="match status" value="1"/>
</dbReference>
<dbReference type="AlphaFoldDB" id="A0A1Q2GWE3"/>
<feature type="domain" description="Nitroreductase" evidence="3">
    <location>
        <begin position="182"/>
        <end position="226"/>
    </location>
</feature>